<keyword evidence="1" id="KW-0732">Signal</keyword>
<feature type="signal peptide" evidence="1">
    <location>
        <begin position="1"/>
        <end position="21"/>
    </location>
</feature>
<organism evidence="2 3">
    <name type="scientific">Emticicia soli</name>
    <dbReference type="NCBI Taxonomy" id="2027878"/>
    <lineage>
        <taxon>Bacteria</taxon>
        <taxon>Pseudomonadati</taxon>
        <taxon>Bacteroidota</taxon>
        <taxon>Cytophagia</taxon>
        <taxon>Cytophagales</taxon>
        <taxon>Leadbetterellaceae</taxon>
        <taxon>Emticicia</taxon>
    </lineage>
</organism>
<dbReference type="RefSeq" id="WP_340237881.1">
    <property type="nucleotide sequence ID" value="NZ_JBBEWC010000008.1"/>
</dbReference>
<comment type="caution">
    <text evidence="2">The sequence shown here is derived from an EMBL/GenBank/DDBJ whole genome shotgun (WGS) entry which is preliminary data.</text>
</comment>
<dbReference type="EMBL" id="JBHULC010000021">
    <property type="protein sequence ID" value="MFD2522774.1"/>
    <property type="molecule type" value="Genomic_DNA"/>
</dbReference>
<accession>A0ABW5JB60</accession>
<keyword evidence="3" id="KW-1185">Reference proteome</keyword>
<reference evidence="3" key="1">
    <citation type="journal article" date="2019" name="Int. J. Syst. Evol. Microbiol.">
        <title>The Global Catalogue of Microorganisms (GCM) 10K type strain sequencing project: providing services to taxonomists for standard genome sequencing and annotation.</title>
        <authorList>
            <consortium name="The Broad Institute Genomics Platform"/>
            <consortium name="The Broad Institute Genome Sequencing Center for Infectious Disease"/>
            <person name="Wu L."/>
            <person name="Ma J."/>
        </authorList>
    </citation>
    <scope>NUCLEOTIDE SEQUENCE [LARGE SCALE GENOMIC DNA]</scope>
    <source>
        <strain evidence="3">KCTC 52344</strain>
    </source>
</reference>
<evidence type="ECO:0000313" key="3">
    <source>
        <dbReference type="Proteomes" id="UP001597510"/>
    </source>
</evidence>
<feature type="chain" id="PRO_5045772892" evidence="1">
    <location>
        <begin position="22"/>
        <end position="500"/>
    </location>
</feature>
<proteinExistence type="predicted"/>
<evidence type="ECO:0000313" key="2">
    <source>
        <dbReference type="EMBL" id="MFD2522774.1"/>
    </source>
</evidence>
<dbReference type="Proteomes" id="UP001597510">
    <property type="component" value="Unassembled WGS sequence"/>
</dbReference>
<protein>
    <submittedName>
        <fullName evidence="2">Carbohydrate-binding domain-containing protein</fullName>
    </submittedName>
</protein>
<dbReference type="PROSITE" id="PS51257">
    <property type="entry name" value="PROKAR_LIPOPROTEIN"/>
    <property type="match status" value="1"/>
</dbReference>
<dbReference type="Pfam" id="PF14262">
    <property type="entry name" value="Cthe_2159"/>
    <property type="match status" value="1"/>
</dbReference>
<name>A0ABW5JB60_9BACT</name>
<dbReference type="InterPro" id="IPR025584">
    <property type="entry name" value="Cthe_2159"/>
</dbReference>
<gene>
    <name evidence="2" type="ORF">ACFSR2_17880</name>
</gene>
<sequence>MKENKLKLRVMALLLSMVFVACNKNSDPSPTSSNDADTVSAEAHEADSDYVWASTDVVPITLNGTSITVSGAGATVSGSKVSITKAGNYSISGTLSNGQIVVDTEDKTIVRLILNGVDIASANSSPIYIKNAEKTLIVLAENTQNKLTDGKTYVYDDVAEEEPNATVFSKDDLSFFGTGSLTVNANFADGIVSKDGLVIKSGNFIVNSADDAIRGKDYLIIRDGSFTINSKADGLKSSNDSDAALGYVIIDKGTYNIAAGDDGIHAETKLIINGGDINISQSYEGIEGAEITINDGTIHLVSSDDGINVASGTASQGGGFGGQNNAASNGLHLYINGGYIYVNANGDGLDSNGSITMTGGTVIVNGPSANGNGALDYDGSFKITGGYLIAVGSSGMAQIPGTSSTQNSVLIGFTAAQNAGTLVNIQSADGKALVTFKPAKRFQSLAFSSKDLANGSYDVYIGGSSTGTEKDGIFSTGTYSGGTKNTSFTVSGVVTKVNSR</sequence>
<evidence type="ECO:0000256" key="1">
    <source>
        <dbReference type="SAM" id="SignalP"/>
    </source>
</evidence>